<dbReference type="Proteomes" id="UP000634529">
    <property type="component" value="Unassembled WGS sequence"/>
</dbReference>
<dbReference type="Gene3D" id="2.40.50.1020">
    <property type="entry name" value="LytTr DNA-binding domain"/>
    <property type="match status" value="1"/>
</dbReference>
<protein>
    <submittedName>
        <fullName evidence="2">LytTR family transcriptional regulator</fullName>
    </submittedName>
</protein>
<sequence>MNLETDCHIPILVFSPNCEFRVRVSEMLKEYTVTAIQTIEKFRGEIKKQKNSIAILEVTEKTAQLLERLLTIKNEVSNVKFIYFVNLKDIEALLSLLSLNPSSILPCCLDENVLRSNVTKVMQYIYEQGLACVTKKNLKKYNFIQLTVKNKQTEIIEDLIMFIEKKGKYNVEIYLSNGGVITSTTNLKDISTQSTPYLFQSHKSFLVNIKYTHSVIPNSFNNYDLTLSNQTIIPLSKSYYPIYNVAKTLLKADNTYSVLKNEFKGFHI</sequence>
<dbReference type="InterPro" id="IPR007492">
    <property type="entry name" value="LytTR_DNA-bd_dom"/>
</dbReference>
<dbReference type="SMART" id="SM00850">
    <property type="entry name" value="LytTR"/>
    <property type="match status" value="1"/>
</dbReference>
<organism evidence="2 3">
    <name type="scientific">Paenibacillus arenosi</name>
    <dbReference type="NCBI Taxonomy" id="2774142"/>
    <lineage>
        <taxon>Bacteria</taxon>
        <taxon>Bacillati</taxon>
        <taxon>Bacillota</taxon>
        <taxon>Bacilli</taxon>
        <taxon>Bacillales</taxon>
        <taxon>Paenibacillaceae</taxon>
        <taxon>Paenibacillus</taxon>
    </lineage>
</organism>
<evidence type="ECO:0000259" key="1">
    <source>
        <dbReference type="PROSITE" id="PS50930"/>
    </source>
</evidence>
<proteinExistence type="predicted"/>
<comment type="caution">
    <text evidence="2">The sequence shown here is derived from an EMBL/GenBank/DDBJ whole genome shotgun (WGS) entry which is preliminary data.</text>
</comment>
<gene>
    <name evidence="2" type="ORF">IFO66_17335</name>
</gene>
<evidence type="ECO:0000313" key="2">
    <source>
        <dbReference type="EMBL" id="MBD8500056.1"/>
    </source>
</evidence>
<dbReference type="PROSITE" id="PS50930">
    <property type="entry name" value="HTH_LYTTR"/>
    <property type="match status" value="1"/>
</dbReference>
<dbReference type="Pfam" id="PF04397">
    <property type="entry name" value="LytTR"/>
    <property type="match status" value="1"/>
</dbReference>
<accession>A0ABR9B0Y7</accession>
<keyword evidence="3" id="KW-1185">Reference proteome</keyword>
<dbReference type="RefSeq" id="WP_192026375.1">
    <property type="nucleotide sequence ID" value="NZ_JACYTN010000018.1"/>
</dbReference>
<feature type="domain" description="HTH LytTR-type" evidence="1">
    <location>
        <begin position="171"/>
        <end position="251"/>
    </location>
</feature>
<reference evidence="2 3" key="1">
    <citation type="submission" date="2020-09" db="EMBL/GenBank/DDBJ databases">
        <title>Paenibacillus sp. CAU 1523 isolated from sand of Haeundae Beach.</title>
        <authorList>
            <person name="Kim W."/>
        </authorList>
    </citation>
    <scope>NUCLEOTIDE SEQUENCE [LARGE SCALE GENOMIC DNA]</scope>
    <source>
        <strain evidence="2 3">CAU 1523</strain>
    </source>
</reference>
<evidence type="ECO:0000313" key="3">
    <source>
        <dbReference type="Proteomes" id="UP000634529"/>
    </source>
</evidence>
<name>A0ABR9B0Y7_9BACL</name>
<dbReference type="EMBL" id="JACYTN010000018">
    <property type="protein sequence ID" value="MBD8500056.1"/>
    <property type="molecule type" value="Genomic_DNA"/>
</dbReference>